<dbReference type="Pfam" id="PF20058">
    <property type="entry name" value="DUF6457"/>
    <property type="match status" value="1"/>
</dbReference>
<name>A0ABQ6I979_9MICO</name>
<dbReference type="EMBL" id="BSUN01000001">
    <property type="protein sequence ID" value="GMA34271.1"/>
    <property type="molecule type" value="Genomic_DNA"/>
</dbReference>
<feature type="domain" description="DUF6457" evidence="1">
    <location>
        <begin position="2"/>
        <end position="85"/>
    </location>
</feature>
<proteinExistence type="predicted"/>
<organism evidence="2 3">
    <name type="scientific">Demequina litorisediminis</name>
    <dbReference type="NCBI Taxonomy" id="1849022"/>
    <lineage>
        <taxon>Bacteria</taxon>
        <taxon>Bacillati</taxon>
        <taxon>Actinomycetota</taxon>
        <taxon>Actinomycetes</taxon>
        <taxon>Micrococcales</taxon>
        <taxon>Demequinaceae</taxon>
        <taxon>Demequina</taxon>
    </lineage>
</organism>
<protein>
    <recommendedName>
        <fullName evidence="1">DUF6457 domain-containing protein</fullName>
    </recommendedName>
</protein>
<accession>A0ABQ6I979</accession>
<gene>
    <name evidence="2" type="ORF">GCM10025876_04750</name>
</gene>
<evidence type="ECO:0000313" key="3">
    <source>
        <dbReference type="Proteomes" id="UP001157125"/>
    </source>
</evidence>
<comment type="caution">
    <text evidence="2">The sequence shown here is derived from an EMBL/GenBank/DDBJ whole genome shotgun (WGS) entry which is preliminary data.</text>
</comment>
<keyword evidence="3" id="KW-1185">Reference proteome</keyword>
<dbReference type="InterPro" id="IPR045598">
    <property type="entry name" value="DUF6457"/>
</dbReference>
<dbReference type="RefSeq" id="WP_284327318.1">
    <property type="nucleotide sequence ID" value="NZ_BSUN01000001.1"/>
</dbReference>
<reference evidence="3" key="1">
    <citation type="journal article" date="2019" name="Int. J. Syst. Evol. Microbiol.">
        <title>The Global Catalogue of Microorganisms (GCM) 10K type strain sequencing project: providing services to taxonomists for standard genome sequencing and annotation.</title>
        <authorList>
            <consortium name="The Broad Institute Genomics Platform"/>
            <consortium name="The Broad Institute Genome Sequencing Center for Infectious Disease"/>
            <person name="Wu L."/>
            <person name="Ma J."/>
        </authorList>
    </citation>
    <scope>NUCLEOTIDE SEQUENCE [LARGE SCALE GENOMIC DNA]</scope>
    <source>
        <strain evidence="3">NBRC 112299</strain>
    </source>
</reference>
<dbReference type="Proteomes" id="UP001157125">
    <property type="component" value="Unassembled WGS sequence"/>
</dbReference>
<sequence>MWVEALAGELGIDTAVVDVQRLLDVARDAAHAVARPSAPLTTFLIGYAVGQAAIAEDGFDEGAAMEAFEQALATATALTASWTEEMPG</sequence>
<evidence type="ECO:0000313" key="2">
    <source>
        <dbReference type="EMBL" id="GMA34271.1"/>
    </source>
</evidence>
<evidence type="ECO:0000259" key="1">
    <source>
        <dbReference type="Pfam" id="PF20058"/>
    </source>
</evidence>